<feature type="compositionally biased region" description="Gly residues" evidence="1">
    <location>
        <begin position="104"/>
        <end position="122"/>
    </location>
</feature>
<dbReference type="AlphaFoldDB" id="A0A2G3PM68"/>
<feature type="region of interest" description="Disordered" evidence="1">
    <location>
        <begin position="161"/>
        <end position="242"/>
    </location>
</feature>
<organism evidence="2 3">
    <name type="scientific">Williamsia marianensis</name>
    <dbReference type="NCBI Taxonomy" id="85044"/>
    <lineage>
        <taxon>Bacteria</taxon>
        <taxon>Bacillati</taxon>
        <taxon>Actinomycetota</taxon>
        <taxon>Actinomycetes</taxon>
        <taxon>Mycobacteriales</taxon>
        <taxon>Nocardiaceae</taxon>
        <taxon>Williamsia</taxon>
    </lineage>
</organism>
<reference evidence="2 3" key="1">
    <citation type="submission" date="2017-10" db="EMBL/GenBank/DDBJ databases">
        <title>The draft genome sequence of Williamsia sp. BULT 1.1 isolated from the semi-arid grassland soils from South Africa.</title>
        <authorList>
            <person name="Kabwe M.H."/>
            <person name="Govender N."/>
            <person name="Mutseka Lunga P."/>
            <person name="Vikram S."/>
            <person name="Makhalanyane T.P."/>
        </authorList>
    </citation>
    <scope>NUCLEOTIDE SEQUENCE [LARGE SCALE GENOMIC DNA]</scope>
    <source>
        <strain evidence="2 3">BULT 1.1</strain>
    </source>
</reference>
<feature type="compositionally biased region" description="Polar residues" evidence="1">
    <location>
        <begin position="55"/>
        <end position="88"/>
    </location>
</feature>
<feature type="compositionally biased region" description="Pro residues" evidence="1">
    <location>
        <begin position="161"/>
        <end position="192"/>
    </location>
</feature>
<dbReference type="EMBL" id="PEBD01000008">
    <property type="protein sequence ID" value="PHV66881.1"/>
    <property type="molecule type" value="Genomic_DNA"/>
</dbReference>
<evidence type="ECO:0000313" key="3">
    <source>
        <dbReference type="Proteomes" id="UP000225108"/>
    </source>
</evidence>
<name>A0A2G3PM68_WILMA</name>
<feature type="region of interest" description="Disordered" evidence="1">
    <location>
        <begin position="44"/>
        <end position="143"/>
    </location>
</feature>
<evidence type="ECO:0000256" key="1">
    <source>
        <dbReference type="SAM" id="MobiDB-lite"/>
    </source>
</evidence>
<sequence>MISGLEDSMPKHRVMRPTTVWFSVLVASLGLVVGGILLALTSPSAAADPEVPSEVTVTSRPGSDSTSPTNSGNGNADHTPGMKSTETSRVPARSATGPTPDLGQGDGNSGNGNNGNGNGNTGIPGNNGNTGSDDDGLPTVPTAEVPGIELPAITIPNLPIPGLPIPGMPTPDASTPPPPGSPTPGYPTPGSPAPSTGTPELTPGDSEQAVPQGDPLSDPSTPPAATPTASSCLMGAGTGGGCAGAEVARDLSPAGLLVLGSVALFGSGAFLESLRNGRG</sequence>
<dbReference type="Proteomes" id="UP000225108">
    <property type="component" value="Unassembled WGS sequence"/>
</dbReference>
<evidence type="ECO:0000313" key="2">
    <source>
        <dbReference type="EMBL" id="PHV66881.1"/>
    </source>
</evidence>
<proteinExistence type="predicted"/>
<gene>
    <name evidence="2" type="ORF">CSW57_11550</name>
</gene>
<accession>A0A2G3PM68</accession>
<comment type="caution">
    <text evidence="2">The sequence shown here is derived from an EMBL/GenBank/DDBJ whole genome shotgun (WGS) entry which is preliminary data.</text>
</comment>
<protein>
    <submittedName>
        <fullName evidence="2">Uncharacterized protein</fullName>
    </submittedName>
</protein>